<dbReference type="AlphaFoldDB" id="A0AAN6RER0"/>
<evidence type="ECO:0000256" key="6">
    <source>
        <dbReference type="SAM" id="MobiDB-lite"/>
    </source>
</evidence>
<feature type="region of interest" description="Disordered" evidence="6">
    <location>
        <begin position="209"/>
        <end position="236"/>
    </location>
</feature>
<organism evidence="8 9">
    <name type="scientific">Pseudopithomyces chartarum</name>
    <dbReference type="NCBI Taxonomy" id="1892770"/>
    <lineage>
        <taxon>Eukaryota</taxon>
        <taxon>Fungi</taxon>
        <taxon>Dikarya</taxon>
        <taxon>Ascomycota</taxon>
        <taxon>Pezizomycotina</taxon>
        <taxon>Dothideomycetes</taxon>
        <taxon>Pleosporomycetidae</taxon>
        <taxon>Pleosporales</taxon>
        <taxon>Massarineae</taxon>
        <taxon>Didymosphaeriaceae</taxon>
        <taxon>Pseudopithomyces</taxon>
    </lineage>
</organism>
<evidence type="ECO:0000256" key="5">
    <source>
        <dbReference type="PROSITE-ProRule" id="PRU00042"/>
    </source>
</evidence>
<evidence type="ECO:0000256" key="2">
    <source>
        <dbReference type="ARBA" id="ARBA00022737"/>
    </source>
</evidence>
<evidence type="ECO:0000256" key="1">
    <source>
        <dbReference type="ARBA" id="ARBA00022723"/>
    </source>
</evidence>
<evidence type="ECO:0000256" key="4">
    <source>
        <dbReference type="ARBA" id="ARBA00022833"/>
    </source>
</evidence>
<keyword evidence="2" id="KW-0677">Repeat</keyword>
<feature type="compositionally biased region" description="Basic residues" evidence="6">
    <location>
        <begin position="226"/>
        <end position="236"/>
    </location>
</feature>
<evidence type="ECO:0000313" key="8">
    <source>
        <dbReference type="EMBL" id="KAK3202896.1"/>
    </source>
</evidence>
<feature type="domain" description="C2H2-type" evidence="7">
    <location>
        <begin position="275"/>
        <end position="303"/>
    </location>
</feature>
<dbReference type="PROSITE" id="PS50157">
    <property type="entry name" value="ZINC_FINGER_C2H2_2"/>
    <property type="match status" value="3"/>
</dbReference>
<feature type="compositionally biased region" description="Polar residues" evidence="6">
    <location>
        <begin position="23"/>
        <end position="33"/>
    </location>
</feature>
<dbReference type="InterPro" id="IPR013087">
    <property type="entry name" value="Znf_C2H2_type"/>
</dbReference>
<dbReference type="InterPro" id="IPR050331">
    <property type="entry name" value="Zinc_finger"/>
</dbReference>
<reference evidence="8 9" key="1">
    <citation type="submission" date="2021-02" db="EMBL/GenBank/DDBJ databases">
        <title>Genome assembly of Pseudopithomyces chartarum.</title>
        <authorList>
            <person name="Jauregui R."/>
            <person name="Singh J."/>
            <person name="Voisey C."/>
        </authorList>
    </citation>
    <scope>NUCLEOTIDE SEQUENCE [LARGE SCALE GENOMIC DNA]</scope>
    <source>
        <strain evidence="8 9">AGR01</strain>
    </source>
</reference>
<dbReference type="EMBL" id="WVTA01000013">
    <property type="protein sequence ID" value="KAK3202896.1"/>
    <property type="molecule type" value="Genomic_DNA"/>
</dbReference>
<dbReference type="GO" id="GO:0005634">
    <property type="term" value="C:nucleus"/>
    <property type="evidence" value="ECO:0007669"/>
    <property type="project" value="TreeGrafter"/>
</dbReference>
<dbReference type="SUPFAM" id="SSF57667">
    <property type="entry name" value="beta-beta-alpha zinc fingers"/>
    <property type="match status" value="2"/>
</dbReference>
<gene>
    <name evidence="8" type="ORF">GRF29_154g1182748</name>
</gene>
<sequence>MVMVPMHPYSDARDQHHRGPVSPLQQAPNSASLLHSPAYPSPAHSDTEPSRHLVDGLGLYQYSQPFPTSADRMMFSPSPQPHQAWNGPCSMGPAPIVNPWTSGAYDHPVCPDGRTNMLWPEYHTSHRSSTSSRRAMSAFSGDDSEHSFPPVKLEGGVEWAADNEVSLVTVAPDRLLNSSSYNGSYGSPRSVYESDSTTDATYKVGVASEFSPSMRPRSSQSDGKATRLRRRKQRRTKIPVDEAKFKCHICNTGFVRAYNKKTHMARHNPNRCKEHLCEQCDMKFERRTDLVRHINSVHLKLKEHECEGCGKGFARRDTLNR</sequence>
<name>A0AAN6RER0_9PLEO</name>
<keyword evidence="1" id="KW-0479">Metal-binding</keyword>
<dbReference type="InterPro" id="IPR036236">
    <property type="entry name" value="Znf_C2H2_sf"/>
</dbReference>
<comment type="caution">
    <text evidence="8">The sequence shown here is derived from an EMBL/GenBank/DDBJ whole genome shotgun (WGS) entry which is preliminary data.</text>
</comment>
<evidence type="ECO:0000259" key="7">
    <source>
        <dbReference type="PROSITE" id="PS50157"/>
    </source>
</evidence>
<dbReference type="Proteomes" id="UP001280581">
    <property type="component" value="Unassembled WGS sequence"/>
</dbReference>
<feature type="domain" description="C2H2-type" evidence="7">
    <location>
        <begin position="304"/>
        <end position="321"/>
    </location>
</feature>
<proteinExistence type="predicted"/>
<feature type="domain" description="C2H2-type" evidence="7">
    <location>
        <begin position="245"/>
        <end position="272"/>
    </location>
</feature>
<protein>
    <recommendedName>
        <fullName evidence="7">C2H2-type domain-containing protein</fullName>
    </recommendedName>
</protein>
<dbReference type="PANTHER" id="PTHR16515:SF58">
    <property type="entry name" value="ZINC FINGER PROTEIN 22"/>
    <property type="match status" value="1"/>
</dbReference>
<keyword evidence="9" id="KW-1185">Reference proteome</keyword>
<evidence type="ECO:0000256" key="3">
    <source>
        <dbReference type="ARBA" id="ARBA00022771"/>
    </source>
</evidence>
<dbReference type="PROSITE" id="PS00028">
    <property type="entry name" value="ZINC_FINGER_C2H2_1"/>
    <property type="match status" value="2"/>
</dbReference>
<dbReference type="GO" id="GO:0010468">
    <property type="term" value="P:regulation of gene expression"/>
    <property type="evidence" value="ECO:0007669"/>
    <property type="project" value="TreeGrafter"/>
</dbReference>
<dbReference type="SMART" id="SM00355">
    <property type="entry name" value="ZnF_C2H2"/>
    <property type="match status" value="2"/>
</dbReference>
<accession>A0AAN6RER0</accession>
<feature type="region of interest" description="Disordered" evidence="6">
    <location>
        <begin position="126"/>
        <end position="147"/>
    </location>
</feature>
<evidence type="ECO:0000313" key="9">
    <source>
        <dbReference type="Proteomes" id="UP001280581"/>
    </source>
</evidence>
<keyword evidence="3 5" id="KW-0863">Zinc-finger</keyword>
<dbReference type="Gene3D" id="3.30.160.60">
    <property type="entry name" value="Classic Zinc Finger"/>
    <property type="match status" value="1"/>
</dbReference>
<feature type="region of interest" description="Disordered" evidence="6">
    <location>
        <begin position="1"/>
        <end position="51"/>
    </location>
</feature>
<dbReference type="PANTHER" id="PTHR16515">
    <property type="entry name" value="PR DOMAIN ZINC FINGER PROTEIN"/>
    <property type="match status" value="1"/>
</dbReference>
<keyword evidence="4" id="KW-0862">Zinc</keyword>
<dbReference type="GO" id="GO:0008270">
    <property type="term" value="F:zinc ion binding"/>
    <property type="evidence" value="ECO:0007669"/>
    <property type="project" value="UniProtKB-KW"/>
</dbReference>
<dbReference type="Pfam" id="PF00096">
    <property type="entry name" value="zf-C2H2"/>
    <property type="match status" value="1"/>
</dbReference>